<proteinExistence type="predicted"/>
<accession>B7PTV4</accession>
<reference evidence="1 3" key="1">
    <citation type="submission" date="2008-03" db="EMBL/GenBank/DDBJ databases">
        <title>Annotation of Ixodes scapularis.</title>
        <authorList>
            <consortium name="Ixodes scapularis Genome Project Consortium"/>
            <person name="Caler E."/>
            <person name="Hannick L.I."/>
            <person name="Bidwell S."/>
            <person name="Joardar V."/>
            <person name="Thiagarajan M."/>
            <person name="Amedeo P."/>
            <person name="Galinsky K.J."/>
            <person name="Schobel S."/>
            <person name="Inman J."/>
            <person name="Hostetler J."/>
            <person name="Miller J."/>
            <person name="Hammond M."/>
            <person name="Megy K."/>
            <person name="Lawson D."/>
            <person name="Kodira C."/>
            <person name="Sutton G."/>
            <person name="Meyer J."/>
            <person name="Hill C.A."/>
            <person name="Birren B."/>
            <person name="Nene V."/>
            <person name="Collins F."/>
            <person name="Alarcon-Chaidez F."/>
            <person name="Wikel S."/>
            <person name="Strausberg R."/>
        </authorList>
    </citation>
    <scope>NUCLEOTIDE SEQUENCE [LARGE SCALE GENOMIC DNA]</scope>
    <source>
        <strain evidence="3">Wikel</strain>
        <strain evidence="1">Wikel colony</strain>
    </source>
</reference>
<dbReference type="InParanoid" id="B7PTV4"/>
<reference evidence="2" key="2">
    <citation type="submission" date="2020-05" db="UniProtKB">
        <authorList>
            <consortium name="EnsemblMetazoa"/>
        </authorList>
    </citation>
    <scope>IDENTIFICATION</scope>
    <source>
        <strain evidence="2">wikel</strain>
    </source>
</reference>
<dbReference type="HOGENOM" id="CLU_2388645_0_0_1"/>
<sequence length="94" mass="9823">MAAGVAGTVAAAETVVAKRSPSFEFASSGTTTALSWAMETRNRVGVAVWPFSLCLEVGEPGGGSSLREAREMSGAGVFRLLQGWEGRRDDELAC</sequence>
<name>B7PTV4_IXOSC</name>
<dbReference type="EMBL" id="DS788625">
    <property type="protein sequence ID" value="EEC10026.1"/>
    <property type="molecule type" value="Genomic_DNA"/>
</dbReference>
<dbReference type="Proteomes" id="UP000001555">
    <property type="component" value="Unassembled WGS sequence"/>
</dbReference>
<dbReference type="AlphaFoldDB" id="B7PTV4"/>
<keyword evidence="3" id="KW-1185">Reference proteome</keyword>
<dbReference type="PaxDb" id="6945-B7PTV4"/>
<dbReference type="VEuPathDB" id="VectorBase:ISCI007987"/>
<protein>
    <submittedName>
        <fullName evidence="1 2">Uncharacterized protein</fullName>
    </submittedName>
</protein>
<evidence type="ECO:0000313" key="3">
    <source>
        <dbReference type="Proteomes" id="UP000001555"/>
    </source>
</evidence>
<organism>
    <name type="scientific">Ixodes scapularis</name>
    <name type="common">Black-legged tick</name>
    <name type="synonym">Deer tick</name>
    <dbReference type="NCBI Taxonomy" id="6945"/>
    <lineage>
        <taxon>Eukaryota</taxon>
        <taxon>Metazoa</taxon>
        <taxon>Ecdysozoa</taxon>
        <taxon>Arthropoda</taxon>
        <taxon>Chelicerata</taxon>
        <taxon>Arachnida</taxon>
        <taxon>Acari</taxon>
        <taxon>Parasitiformes</taxon>
        <taxon>Ixodida</taxon>
        <taxon>Ixodoidea</taxon>
        <taxon>Ixodidae</taxon>
        <taxon>Ixodinae</taxon>
        <taxon>Ixodes</taxon>
    </lineage>
</organism>
<dbReference type="EMBL" id="ABJB010541027">
    <property type="status" value="NOT_ANNOTATED_CDS"/>
    <property type="molecule type" value="Genomic_DNA"/>
</dbReference>
<dbReference type="EnsemblMetazoa" id="ISCW007987-RA">
    <property type="protein sequence ID" value="ISCW007987-PA"/>
    <property type="gene ID" value="ISCW007987"/>
</dbReference>
<gene>
    <name evidence="1" type="ORF">IscW_ISCW007987</name>
</gene>
<evidence type="ECO:0000313" key="1">
    <source>
        <dbReference type="EMBL" id="EEC10026.1"/>
    </source>
</evidence>
<dbReference type="VEuPathDB" id="VectorBase:ISCW007987"/>
<evidence type="ECO:0000313" key="2">
    <source>
        <dbReference type="EnsemblMetazoa" id="ISCW007987-PA"/>
    </source>
</evidence>